<accession>A0A3E1NEA2</accession>
<dbReference type="AlphaFoldDB" id="A0A3E1NEA2"/>
<name>A0A3E1NEA2_9BACT</name>
<organism evidence="1 2">
    <name type="scientific">Deminuibacter soli</name>
    <dbReference type="NCBI Taxonomy" id="2291815"/>
    <lineage>
        <taxon>Bacteria</taxon>
        <taxon>Pseudomonadati</taxon>
        <taxon>Bacteroidota</taxon>
        <taxon>Chitinophagia</taxon>
        <taxon>Chitinophagales</taxon>
        <taxon>Chitinophagaceae</taxon>
        <taxon>Deminuibacter</taxon>
    </lineage>
</organism>
<reference evidence="1 2" key="1">
    <citation type="submission" date="2018-08" db="EMBL/GenBank/DDBJ databases">
        <title>Chitinophagaceae sp. K23C18032701, a novel bacterium isolated from forest soil.</title>
        <authorList>
            <person name="Wang C."/>
        </authorList>
    </citation>
    <scope>NUCLEOTIDE SEQUENCE [LARGE SCALE GENOMIC DNA]</scope>
    <source>
        <strain evidence="1 2">K23C18032701</strain>
    </source>
</reference>
<dbReference type="RefSeq" id="WP_116849375.1">
    <property type="nucleotide sequence ID" value="NZ_QTJU01000011.1"/>
</dbReference>
<dbReference type="OrthoDB" id="765399at2"/>
<dbReference type="EMBL" id="QTJU01000011">
    <property type="protein sequence ID" value="RFM26197.1"/>
    <property type="molecule type" value="Genomic_DNA"/>
</dbReference>
<gene>
    <name evidence="1" type="ORF">DXN05_21620</name>
</gene>
<keyword evidence="2" id="KW-1185">Reference proteome</keyword>
<proteinExistence type="predicted"/>
<comment type="caution">
    <text evidence="1">The sequence shown here is derived from an EMBL/GenBank/DDBJ whole genome shotgun (WGS) entry which is preliminary data.</text>
</comment>
<evidence type="ECO:0000313" key="2">
    <source>
        <dbReference type="Proteomes" id="UP000261284"/>
    </source>
</evidence>
<dbReference type="Proteomes" id="UP000261284">
    <property type="component" value="Unassembled WGS sequence"/>
</dbReference>
<sequence length="152" mass="17145">MATNKITPADIEVRRIKDFAFFVNESMFDQEKIQTIEVRFQHKLDIMQAISFTLRTVFIYPGVDDLIADLHVENVFAVNNLEQYSDGKGGYNLPHDLLAIIVGESVSHSRALFQKNIAGTAFQGLNIPMVDAIQMTQSLFPDTTAPSKEYFV</sequence>
<protein>
    <submittedName>
        <fullName evidence="1">Uncharacterized protein</fullName>
    </submittedName>
</protein>
<evidence type="ECO:0000313" key="1">
    <source>
        <dbReference type="EMBL" id="RFM26197.1"/>
    </source>
</evidence>